<reference evidence="2" key="1">
    <citation type="submission" date="2022-06" db="EMBL/GenBank/DDBJ databases">
        <title>Alkalicoccobacillus porphyridii sp. nov., isolated from a marine red alga, Porphyridium purpureum and reclassification of Shouchella plakortidis and Shouchella gibsonii as Alkalicoccobacillus plakortidis comb. nov. and Alkalicoccobacillus gibsonii comb. nov.</title>
        <authorList>
            <person name="Kim K.H."/>
            <person name="Lee J.K."/>
            <person name="Han D.M."/>
            <person name="Baek J.H."/>
            <person name="Jeon C.O."/>
        </authorList>
    </citation>
    <scope>NUCLEOTIDE SEQUENCE</scope>
    <source>
        <strain evidence="2">DSM 19153</strain>
    </source>
</reference>
<dbReference type="InterPro" id="IPR036866">
    <property type="entry name" value="RibonucZ/Hydroxyglut_hydro"/>
</dbReference>
<dbReference type="RefSeq" id="WP_251608395.1">
    <property type="nucleotide sequence ID" value="NZ_JAMQJY010000001.1"/>
</dbReference>
<name>A0ABT0XMA9_9BACI</name>
<dbReference type="PANTHER" id="PTHR11203:SF37">
    <property type="entry name" value="INTEGRATOR COMPLEX SUBUNIT 11"/>
    <property type="match status" value="1"/>
</dbReference>
<gene>
    <name evidence="2" type="ORF">NDM98_13260</name>
</gene>
<dbReference type="Proteomes" id="UP001203665">
    <property type="component" value="Unassembled WGS sequence"/>
</dbReference>
<feature type="domain" description="Metallo-beta-lactamase" evidence="1">
    <location>
        <begin position="14"/>
        <end position="222"/>
    </location>
</feature>
<comment type="caution">
    <text evidence="2">The sequence shown here is derived from an EMBL/GenBank/DDBJ whole genome shotgun (WGS) entry which is preliminary data.</text>
</comment>
<proteinExistence type="predicted"/>
<evidence type="ECO:0000313" key="2">
    <source>
        <dbReference type="EMBL" id="MCM2676364.1"/>
    </source>
</evidence>
<protein>
    <submittedName>
        <fullName evidence="2">MBL fold metallo-hydrolase</fullName>
    </submittedName>
</protein>
<dbReference type="SUPFAM" id="SSF56281">
    <property type="entry name" value="Metallo-hydrolase/oxidoreductase"/>
    <property type="match status" value="1"/>
</dbReference>
<sequence length="361" mass="41061">MMDVTILGGVKEYGRNCFILTDHTTNTRIMLDCGVRNGTPEVYPDITEDIAQSIQAVFISHTHNDHIGALPLLAEKGFKGDVWMSEASLEQLAIILPIWRQKRPDAPIDNLQFRALATQTRGKQVIITKNLSITWGYSGHMLGSVWYIFFVNQQATFFSGDLALTSPLLVTDTPLIRSFDLALIDSGHAAYTMPYKKSTKNIIALLADPLEKYLIPITISGKACDLLFSLYQLLPDRTFFIDRPLHGHLHSYLQHHENLRNERICELEAMLSSDRLQIAKNKKQPGVYLLKGKASDCTVIQTGIYKNEHSPFYKSHPDREDLQTLVRQINARNTIFFHSKERDLELILKNQTLEDVSHEKN</sequence>
<organism evidence="2 3">
    <name type="scientific">Alkalicoccobacillus plakortidis</name>
    <dbReference type="NCBI Taxonomy" id="444060"/>
    <lineage>
        <taxon>Bacteria</taxon>
        <taxon>Bacillati</taxon>
        <taxon>Bacillota</taxon>
        <taxon>Bacilli</taxon>
        <taxon>Bacillales</taxon>
        <taxon>Bacillaceae</taxon>
        <taxon>Alkalicoccobacillus</taxon>
    </lineage>
</organism>
<dbReference type="InterPro" id="IPR001279">
    <property type="entry name" value="Metallo-B-lactamas"/>
</dbReference>
<evidence type="ECO:0000259" key="1">
    <source>
        <dbReference type="SMART" id="SM00849"/>
    </source>
</evidence>
<dbReference type="Pfam" id="PF00753">
    <property type="entry name" value="Lactamase_B"/>
    <property type="match status" value="1"/>
</dbReference>
<accession>A0ABT0XMA9</accession>
<keyword evidence="3" id="KW-1185">Reference proteome</keyword>
<dbReference type="PANTHER" id="PTHR11203">
    <property type="entry name" value="CLEAVAGE AND POLYADENYLATION SPECIFICITY FACTOR FAMILY MEMBER"/>
    <property type="match status" value="1"/>
</dbReference>
<dbReference type="SMART" id="SM00849">
    <property type="entry name" value="Lactamase_B"/>
    <property type="match status" value="1"/>
</dbReference>
<dbReference type="Gene3D" id="3.60.15.10">
    <property type="entry name" value="Ribonuclease Z/Hydroxyacylglutathione hydrolase-like"/>
    <property type="match status" value="1"/>
</dbReference>
<dbReference type="EMBL" id="JAMQJY010000001">
    <property type="protein sequence ID" value="MCM2676364.1"/>
    <property type="molecule type" value="Genomic_DNA"/>
</dbReference>
<evidence type="ECO:0000313" key="3">
    <source>
        <dbReference type="Proteomes" id="UP001203665"/>
    </source>
</evidence>
<dbReference type="InterPro" id="IPR050698">
    <property type="entry name" value="MBL"/>
</dbReference>